<feature type="domain" description="GIY-YIG" evidence="1">
    <location>
        <begin position="1"/>
        <end position="74"/>
    </location>
</feature>
<dbReference type="Proteomes" id="UP000267585">
    <property type="component" value="Unassembled WGS sequence"/>
</dbReference>
<keyword evidence="3" id="KW-1185">Reference proteome</keyword>
<dbReference type="EMBL" id="RQPJ01000017">
    <property type="protein sequence ID" value="RTE52571.1"/>
    <property type="molecule type" value="Genomic_DNA"/>
</dbReference>
<dbReference type="RefSeq" id="WP_158285136.1">
    <property type="nucleotide sequence ID" value="NZ_RQPJ01000017.1"/>
</dbReference>
<dbReference type="Pfam" id="PF01541">
    <property type="entry name" value="GIY-YIG"/>
    <property type="match status" value="1"/>
</dbReference>
<dbReference type="CDD" id="cd10449">
    <property type="entry name" value="GIY-YIG_SLX1_like"/>
    <property type="match status" value="1"/>
</dbReference>
<dbReference type="InterPro" id="IPR035901">
    <property type="entry name" value="GIY-YIG_endonuc_sf"/>
</dbReference>
<name>A0A3S0IL19_9FLAO</name>
<evidence type="ECO:0000259" key="1">
    <source>
        <dbReference type="PROSITE" id="PS50164"/>
    </source>
</evidence>
<dbReference type="PROSITE" id="PS50164">
    <property type="entry name" value="GIY_YIG"/>
    <property type="match status" value="1"/>
</dbReference>
<dbReference type="Gene3D" id="3.40.1440.10">
    <property type="entry name" value="GIY-YIG endonuclease"/>
    <property type="match status" value="1"/>
</dbReference>
<gene>
    <name evidence="2" type="ORF">EHW67_15505</name>
</gene>
<accession>A0A3S0IL19</accession>
<evidence type="ECO:0000313" key="2">
    <source>
        <dbReference type="EMBL" id="RTE52571.1"/>
    </source>
</evidence>
<organism evidence="2 3">
    <name type="scientific">Arenibacter aquaticus</name>
    <dbReference type="NCBI Taxonomy" id="2489054"/>
    <lineage>
        <taxon>Bacteria</taxon>
        <taxon>Pseudomonadati</taxon>
        <taxon>Bacteroidota</taxon>
        <taxon>Flavobacteriia</taxon>
        <taxon>Flavobacteriales</taxon>
        <taxon>Flavobacteriaceae</taxon>
        <taxon>Arenibacter</taxon>
    </lineage>
</organism>
<sequence>MFVYILYSEKRSRYYVGQTTDIIKRLKRRNLGIVPSTKSGTPWKLVLQLEVLSRSEAVILERRIKNRGAKRFIDDHFGVH</sequence>
<proteinExistence type="predicted"/>
<reference evidence="2 3" key="1">
    <citation type="submission" date="2018-11" db="EMBL/GenBank/DDBJ databases">
        <title>Arenibacter aquaticus sp.nov., a marine bacterium isolated from surface seawater in the South China Sea.</title>
        <authorList>
            <person name="Guo J."/>
            <person name="Sun J."/>
        </authorList>
    </citation>
    <scope>NUCLEOTIDE SEQUENCE [LARGE SCALE GENOMIC DNA]</scope>
    <source>
        <strain evidence="2 3">GUO666</strain>
    </source>
</reference>
<feature type="non-terminal residue" evidence="2">
    <location>
        <position position="80"/>
    </location>
</feature>
<dbReference type="OrthoDB" id="1495241at2"/>
<dbReference type="SUPFAM" id="SSF82771">
    <property type="entry name" value="GIY-YIG endonuclease"/>
    <property type="match status" value="1"/>
</dbReference>
<protein>
    <submittedName>
        <fullName evidence="2">GIY-YIG nuclease family protein</fullName>
    </submittedName>
</protein>
<dbReference type="AlphaFoldDB" id="A0A3S0IL19"/>
<dbReference type="InterPro" id="IPR000305">
    <property type="entry name" value="GIY-YIG_endonuc"/>
</dbReference>
<comment type="caution">
    <text evidence="2">The sequence shown here is derived from an EMBL/GenBank/DDBJ whole genome shotgun (WGS) entry which is preliminary data.</text>
</comment>
<evidence type="ECO:0000313" key="3">
    <source>
        <dbReference type="Proteomes" id="UP000267585"/>
    </source>
</evidence>